<dbReference type="Proteomes" id="UP000553193">
    <property type="component" value="Unassembled WGS sequence"/>
</dbReference>
<feature type="chain" id="PRO_5033093647" evidence="2">
    <location>
        <begin position="34"/>
        <end position="497"/>
    </location>
</feature>
<dbReference type="GO" id="GO:0015562">
    <property type="term" value="F:efflux transmembrane transporter activity"/>
    <property type="evidence" value="ECO:0007669"/>
    <property type="project" value="InterPro"/>
</dbReference>
<keyword evidence="4" id="KW-1185">Reference proteome</keyword>
<evidence type="ECO:0000313" key="3">
    <source>
        <dbReference type="EMBL" id="MBB3899546.1"/>
    </source>
</evidence>
<accession>A0A840AG78</accession>
<organism evidence="3 4">
    <name type="scientific">Roseococcus suduntuyensis</name>
    <dbReference type="NCBI Taxonomy" id="455361"/>
    <lineage>
        <taxon>Bacteria</taxon>
        <taxon>Pseudomonadati</taxon>
        <taxon>Pseudomonadota</taxon>
        <taxon>Alphaproteobacteria</taxon>
        <taxon>Acetobacterales</taxon>
        <taxon>Roseomonadaceae</taxon>
        <taxon>Roseococcus</taxon>
    </lineage>
</organism>
<comment type="subcellular location">
    <subcellularLocation>
        <location evidence="2">Cell membrane</location>
        <topology evidence="2">Lipid-anchor</topology>
    </subcellularLocation>
</comment>
<comment type="similarity">
    <text evidence="1 2">Belongs to the outer membrane factor (OMF) (TC 1.B.17) family.</text>
</comment>
<keyword evidence="2" id="KW-1134">Transmembrane beta strand</keyword>
<evidence type="ECO:0000256" key="1">
    <source>
        <dbReference type="ARBA" id="ARBA00007613"/>
    </source>
</evidence>
<dbReference type="EMBL" id="JACIDJ010000005">
    <property type="protein sequence ID" value="MBB3899546.1"/>
    <property type="molecule type" value="Genomic_DNA"/>
</dbReference>
<evidence type="ECO:0000256" key="2">
    <source>
        <dbReference type="RuleBase" id="RU362097"/>
    </source>
</evidence>
<proteinExistence type="inferred from homology"/>
<sequence>MLHPSLTWPRGPARSRPARLAAACLGLSVGACAMPQLPTLAPARPLPAQWVGEVEATRPGPRVDPAAWWARFDDPLLDRAVARALSDNLDLAQAAQRVAQARAQLVPAEAQFLPGLGLGAQVRGERRIAGELPSLGGDLGAGLSQPRGTVTWGGGLDASWEVSLFGRATATTQAARAAAAIAERQAEAARLSLAAEVAQTYLELRAAQRRAWLLEASARAQRSLVRLTTERRGAGLASDLDVDRSTSSLRQVEAQIPQARAAATRAARRLATLAADPLPDPALDPGTAEPRQPAARGLVEAGVPADLLRARPDVRAAELAVLRAAAELGVARSEMWPRLTLTGGLQVTATAVGASFLNPAGPLTFLAGGPSLSMPLFDWGVRRANIEARGAALAEATLAYRQSVLGAVEEVEGTLTNLTAQRARSERLEAAEAAALRALRGAERLYAQGLVGFLDRLQAEQDLLQVRIELTAAREAEALAVVGLHKALGAAVPGEGA</sequence>
<dbReference type="PANTHER" id="PTHR30203">
    <property type="entry name" value="OUTER MEMBRANE CATION EFFLUX PROTEIN"/>
    <property type="match status" value="1"/>
</dbReference>
<dbReference type="Gene3D" id="1.20.1600.10">
    <property type="entry name" value="Outer membrane efflux proteins (OEP)"/>
    <property type="match status" value="1"/>
</dbReference>
<dbReference type="Pfam" id="PF02321">
    <property type="entry name" value="OEP"/>
    <property type="match status" value="2"/>
</dbReference>
<keyword evidence="2" id="KW-0812">Transmembrane</keyword>
<reference evidence="3 4" key="1">
    <citation type="submission" date="2020-08" db="EMBL/GenBank/DDBJ databases">
        <title>Genomic Encyclopedia of Type Strains, Phase IV (KMG-IV): sequencing the most valuable type-strain genomes for metagenomic binning, comparative biology and taxonomic classification.</title>
        <authorList>
            <person name="Goeker M."/>
        </authorList>
    </citation>
    <scope>NUCLEOTIDE SEQUENCE [LARGE SCALE GENOMIC DNA]</scope>
    <source>
        <strain evidence="3 4">DSM 19979</strain>
    </source>
</reference>
<dbReference type="GO" id="GO:0005886">
    <property type="term" value="C:plasma membrane"/>
    <property type="evidence" value="ECO:0007669"/>
    <property type="project" value="UniProtKB-SubCell"/>
</dbReference>
<protein>
    <submittedName>
        <fullName evidence="3">NodT family efflux transporter outer membrane factor (OMF) lipoprotein</fullName>
    </submittedName>
</protein>
<dbReference type="InterPro" id="IPR003423">
    <property type="entry name" value="OMP_efflux"/>
</dbReference>
<keyword evidence="2 3" id="KW-0449">Lipoprotein</keyword>
<feature type="signal peptide" evidence="2">
    <location>
        <begin position="1"/>
        <end position="33"/>
    </location>
</feature>
<evidence type="ECO:0000313" key="4">
    <source>
        <dbReference type="Proteomes" id="UP000553193"/>
    </source>
</evidence>
<keyword evidence="2" id="KW-0564">Palmitate</keyword>
<dbReference type="SUPFAM" id="SSF56954">
    <property type="entry name" value="Outer membrane efflux proteins (OEP)"/>
    <property type="match status" value="1"/>
</dbReference>
<dbReference type="NCBIfam" id="TIGR01845">
    <property type="entry name" value="outer_NodT"/>
    <property type="match status" value="1"/>
</dbReference>
<comment type="caution">
    <text evidence="3">The sequence shown here is derived from an EMBL/GenBank/DDBJ whole genome shotgun (WGS) entry which is preliminary data.</text>
</comment>
<dbReference type="RefSeq" id="WP_184385390.1">
    <property type="nucleotide sequence ID" value="NZ_JACIDJ010000005.1"/>
</dbReference>
<keyword evidence="2" id="KW-0472">Membrane</keyword>
<dbReference type="AlphaFoldDB" id="A0A840AG78"/>
<dbReference type="Gene3D" id="2.20.200.10">
    <property type="entry name" value="Outer membrane efflux proteins (OEP)"/>
    <property type="match status" value="1"/>
</dbReference>
<dbReference type="InterPro" id="IPR010131">
    <property type="entry name" value="MdtP/NodT-like"/>
</dbReference>
<dbReference type="PANTHER" id="PTHR30203:SF25">
    <property type="entry name" value="OUTER MEMBRANE PROTEIN-RELATED"/>
    <property type="match status" value="1"/>
</dbReference>
<name>A0A840AG78_9PROT</name>
<keyword evidence="2" id="KW-0732">Signal</keyword>
<gene>
    <name evidence="3" type="ORF">GGQ83_002998</name>
</gene>